<keyword evidence="3 6" id="KW-0223">Dioxygenase</keyword>
<keyword evidence="7" id="KW-1185">Reference proteome</keyword>
<accession>A0ABS6ISA5</accession>
<dbReference type="InterPro" id="IPR051323">
    <property type="entry name" value="AtsK-like"/>
</dbReference>
<evidence type="ECO:0000313" key="6">
    <source>
        <dbReference type="EMBL" id="MBU8877225.1"/>
    </source>
</evidence>
<sequence>MLDYQRITVSRIAGALGAEIGGVDVGAPLDDETIAEIRRALLEHLVIFFRGQTLDDAGHKAFTRRFGDIFIHPNFNTGTGDPEIVRVVRAPGDERIVGEEWHSDTTMMSEPPMGAILYALEVPPYGGDTLFANQYLAYESLSDGMKAMLEGLRVVHSDIRVAGPQAGLNARRSIKVREDSNWRPTESVHPVVRTHPETGARCLFVNHSYSCRFENMTERESKPLLDFLMDHGHRPEFTCRFRWEPGSIAFWDNRCTKHLAIHDAGPFHRRMQRTQIVGDAVV</sequence>
<reference evidence="6 7" key="1">
    <citation type="submission" date="2021-06" db="EMBL/GenBank/DDBJ databases">
        <authorList>
            <person name="Lee D.H."/>
        </authorList>
    </citation>
    <scope>NUCLEOTIDE SEQUENCE [LARGE SCALE GENOMIC DNA]</scope>
    <source>
        <strain evidence="6 7">MMS21-HV4-11</strain>
    </source>
</reference>
<comment type="caution">
    <text evidence="6">The sequence shown here is derived from an EMBL/GenBank/DDBJ whole genome shotgun (WGS) entry which is preliminary data.</text>
</comment>
<keyword evidence="6" id="KW-0413">Isomerase</keyword>
<protein>
    <submittedName>
        <fullName evidence="6">TauD/TfdA family dioxygenase</fullName>
    </submittedName>
</protein>
<feature type="domain" description="TauD/TfdA-like" evidence="5">
    <location>
        <begin position="10"/>
        <end position="274"/>
    </location>
</feature>
<evidence type="ECO:0000256" key="3">
    <source>
        <dbReference type="ARBA" id="ARBA00022964"/>
    </source>
</evidence>
<proteinExistence type="inferred from homology"/>
<dbReference type="InterPro" id="IPR003819">
    <property type="entry name" value="TauD/TfdA-like"/>
</dbReference>
<keyword evidence="4" id="KW-0408">Iron</keyword>
<evidence type="ECO:0000256" key="2">
    <source>
        <dbReference type="ARBA" id="ARBA00022723"/>
    </source>
</evidence>
<keyword evidence="2" id="KW-0479">Metal-binding</keyword>
<dbReference type="Proteomes" id="UP000727907">
    <property type="component" value="Unassembled WGS sequence"/>
</dbReference>
<evidence type="ECO:0000259" key="5">
    <source>
        <dbReference type="Pfam" id="PF02668"/>
    </source>
</evidence>
<keyword evidence="3 6" id="KW-0560">Oxidoreductase</keyword>
<dbReference type="RefSeq" id="WP_216966815.1">
    <property type="nucleotide sequence ID" value="NZ_JAHOPB010000004.1"/>
</dbReference>
<dbReference type="PANTHER" id="PTHR30468">
    <property type="entry name" value="ALPHA-KETOGLUTARATE-DEPENDENT SULFONATE DIOXYGENASE"/>
    <property type="match status" value="1"/>
</dbReference>
<gene>
    <name evidence="6" type="ORF">KQ910_25880</name>
</gene>
<comment type="similarity">
    <text evidence="1">Belongs to the TfdA dioxygenase family.</text>
</comment>
<evidence type="ECO:0000256" key="4">
    <source>
        <dbReference type="ARBA" id="ARBA00023004"/>
    </source>
</evidence>
<dbReference type="GO" id="GO:0016853">
    <property type="term" value="F:isomerase activity"/>
    <property type="evidence" value="ECO:0007669"/>
    <property type="project" value="UniProtKB-KW"/>
</dbReference>
<dbReference type="Pfam" id="PF02668">
    <property type="entry name" value="TauD"/>
    <property type="match status" value="1"/>
</dbReference>
<evidence type="ECO:0000256" key="1">
    <source>
        <dbReference type="ARBA" id="ARBA00005896"/>
    </source>
</evidence>
<evidence type="ECO:0000313" key="7">
    <source>
        <dbReference type="Proteomes" id="UP000727907"/>
    </source>
</evidence>
<dbReference type="EMBL" id="JAHOPB010000004">
    <property type="protein sequence ID" value="MBU8877225.1"/>
    <property type="molecule type" value="Genomic_DNA"/>
</dbReference>
<organism evidence="6 7">
    <name type="scientific">Reyranella humidisoli</name>
    <dbReference type="NCBI Taxonomy" id="2849149"/>
    <lineage>
        <taxon>Bacteria</taxon>
        <taxon>Pseudomonadati</taxon>
        <taxon>Pseudomonadota</taxon>
        <taxon>Alphaproteobacteria</taxon>
        <taxon>Hyphomicrobiales</taxon>
        <taxon>Reyranellaceae</taxon>
        <taxon>Reyranella</taxon>
    </lineage>
</organism>
<dbReference type="GO" id="GO:0051213">
    <property type="term" value="F:dioxygenase activity"/>
    <property type="evidence" value="ECO:0007669"/>
    <property type="project" value="UniProtKB-KW"/>
</dbReference>
<name>A0ABS6ISA5_9HYPH</name>
<dbReference type="PANTHER" id="PTHR30468:SF1">
    <property type="entry name" value="ALPHA-KETOGLUTARATE-DEPENDENT SULFONATE DIOXYGENASE"/>
    <property type="match status" value="1"/>
</dbReference>